<evidence type="ECO:0000313" key="1">
    <source>
        <dbReference type="EMBL" id="KAK3173786.1"/>
    </source>
</evidence>
<dbReference type="AlphaFoldDB" id="A0AAE0DL60"/>
<reference evidence="1" key="1">
    <citation type="submission" date="2022-11" db="EMBL/GenBank/DDBJ databases">
        <title>Chromosomal genome sequence assembly and mating type (MAT) locus characterization of the leprose asexual lichenized fungus Lepraria neglecta (Nyl.) Erichsen.</title>
        <authorList>
            <person name="Allen J.L."/>
            <person name="Pfeffer B."/>
        </authorList>
    </citation>
    <scope>NUCLEOTIDE SEQUENCE</scope>
    <source>
        <strain evidence="1">Allen 5258</strain>
    </source>
</reference>
<keyword evidence="2" id="KW-1185">Reference proteome</keyword>
<dbReference type="EMBL" id="JASNWA010000007">
    <property type="protein sequence ID" value="KAK3173786.1"/>
    <property type="molecule type" value="Genomic_DNA"/>
</dbReference>
<protein>
    <submittedName>
        <fullName evidence="1">Uncharacterized protein</fullName>
    </submittedName>
</protein>
<comment type="caution">
    <text evidence="1">The sequence shown here is derived from an EMBL/GenBank/DDBJ whole genome shotgun (WGS) entry which is preliminary data.</text>
</comment>
<proteinExistence type="predicted"/>
<accession>A0AAE0DL60</accession>
<sequence length="78" mass="8817">MIILLFVIIGAAGAVCMAYAVTNFWIASTEPSLEPFEPPQSQAQYMREVRERSRDVLWRYAMDARTAGRGKGRESADY</sequence>
<evidence type="ECO:0000313" key="2">
    <source>
        <dbReference type="Proteomes" id="UP001276659"/>
    </source>
</evidence>
<organism evidence="1 2">
    <name type="scientific">Lepraria neglecta</name>
    <dbReference type="NCBI Taxonomy" id="209136"/>
    <lineage>
        <taxon>Eukaryota</taxon>
        <taxon>Fungi</taxon>
        <taxon>Dikarya</taxon>
        <taxon>Ascomycota</taxon>
        <taxon>Pezizomycotina</taxon>
        <taxon>Lecanoromycetes</taxon>
        <taxon>OSLEUM clade</taxon>
        <taxon>Lecanoromycetidae</taxon>
        <taxon>Lecanorales</taxon>
        <taxon>Lecanorineae</taxon>
        <taxon>Stereocaulaceae</taxon>
        <taxon>Lepraria</taxon>
    </lineage>
</organism>
<dbReference type="Proteomes" id="UP001276659">
    <property type="component" value="Unassembled WGS sequence"/>
</dbReference>
<name>A0AAE0DL60_9LECA</name>
<gene>
    <name evidence="1" type="ORF">OEA41_007118</name>
</gene>